<reference evidence="14 15" key="1">
    <citation type="submission" date="2016-10" db="EMBL/GenBank/DDBJ databases">
        <title>Draft Genome sequence of Roseomonas sp. strain M3.</title>
        <authorList>
            <person name="Subhash Y."/>
            <person name="Lee S."/>
        </authorList>
    </citation>
    <scope>NUCLEOTIDE SEQUENCE [LARGE SCALE GENOMIC DNA]</scope>
    <source>
        <strain evidence="14 15">M3</strain>
    </source>
</reference>
<dbReference type="EC" id="2.7.13.3" evidence="3"/>
<organism evidence="14 15">
    <name type="scientific">Teichococcus deserti</name>
    <dbReference type="NCBI Taxonomy" id="1817963"/>
    <lineage>
        <taxon>Bacteria</taxon>
        <taxon>Pseudomonadati</taxon>
        <taxon>Pseudomonadota</taxon>
        <taxon>Alphaproteobacteria</taxon>
        <taxon>Acetobacterales</taxon>
        <taxon>Roseomonadaceae</taxon>
        <taxon>Roseomonas</taxon>
    </lineage>
</organism>
<dbReference type="InterPro" id="IPR036890">
    <property type="entry name" value="HATPase_C_sf"/>
</dbReference>
<dbReference type="InterPro" id="IPR004358">
    <property type="entry name" value="Sig_transdc_His_kin-like_C"/>
</dbReference>
<evidence type="ECO:0000256" key="1">
    <source>
        <dbReference type="ARBA" id="ARBA00000085"/>
    </source>
</evidence>
<keyword evidence="8 11" id="KW-1133">Transmembrane helix</keyword>
<dbReference type="CDD" id="cd00075">
    <property type="entry name" value="HATPase"/>
    <property type="match status" value="1"/>
</dbReference>
<proteinExistence type="predicted"/>
<dbReference type="Gene3D" id="3.30.565.10">
    <property type="entry name" value="Histidine kinase-like ATPase, C-terminal domain"/>
    <property type="match status" value="1"/>
</dbReference>
<keyword evidence="7" id="KW-0418">Kinase</keyword>
<dbReference type="Pfam" id="PF08521">
    <property type="entry name" value="2CSK_N"/>
    <property type="match status" value="1"/>
</dbReference>
<keyword evidence="6 11" id="KW-0812">Transmembrane</keyword>
<dbReference type="SMART" id="SM00388">
    <property type="entry name" value="HisKA"/>
    <property type="match status" value="1"/>
</dbReference>
<dbReference type="SUPFAM" id="SSF55874">
    <property type="entry name" value="ATPase domain of HSP90 chaperone/DNA topoisomerase II/histidine kinase"/>
    <property type="match status" value="1"/>
</dbReference>
<name>A0A1V2GXS1_9PROT</name>
<dbReference type="Pfam" id="PF00512">
    <property type="entry name" value="HisKA"/>
    <property type="match status" value="1"/>
</dbReference>
<evidence type="ECO:0000256" key="11">
    <source>
        <dbReference type="SAM" id="Phobius"/>
    </source>
</evidence>
<dbReference type="Proteomes" id="UP000188879">
    <property type="component" value="Unassembled WGS sequence"/>
</dbReference>
<comment type="caution">
    <text evidence="14">The sequence shown here is derived from an EMBL/GenBank/DDBJ whole genome shotgun (WGS) entry which is preliminary data.</text>
</comment>
<dbReference type="SMART" id="SM00387">
    <property type="entry name" value="HATPase_c"/>
    <property type="match status" value="1"/>
</dbReference>
<dbReference type="PRINTS" id="PR00344">
    <property type="entry name" value="BCTRLSENSOR"/>
</dbReference>
<feature type="transmembrane region" description="Helical" evidence="11">
    <location>
        <begin position="12"/>
        <end position="36"/>
    </location>
</feature>
<dbReference type="GO" id="GO:0000155">
    <property type="term" value="F:phosphorelay sensor kinase activity"/>
    <property type="evidence" value="ECO:0007669"/>
    <property type="project" value="InterPro"/>
</dbReference>
<comment type="catalytic activity">
    <reaction evidence="1">
        <text>ATP + protein L-histidine = ADP + protein N-phospho-L-histidine.</text>
        <dbReference type="EC" id="2.7.13.3"/>
    </reaction>
</comment>
<evidence type="ECO:0000256" key="3">
    <source>
        <dbReference type="ARBA" id="ARBA00012438"/>
    </source>
</evidence>
<dbReference type="InterPro" id="IPR003661">
    <property type="entry name" value="HisK_dim/P_dom"/>
</dbReference>
<protein>
    <recommendedName>
        <fullName evidence="3">histidine kinase</fullName>
        <ecNumber evidence="3">2.7.13.3</ecNumber>
    </recommendedName>
</protein>
<dbReference type="InterPro" id="IPR003660">
    <property type="entry name" value="HAMP_dom"/>
</dbReference>
<dbReference type="SUPFAM" id="SSF47384">
    <property type="entry name" value="Homodimeric domain of signal transducing histidine kinase"/>
    <property type="match status" value="1"/>
</dbReference>
<dbReference type="RefSeq" id="WP_076959604.1">
    <property type="nucleotide sequence ID" value="NZ_MLCO01000267.1"/>
</dbReference>
<evidence type="ECO:0000313" key="15">
    <source>
        <dbReference type="Proteomes" id="UP000188879"/>
    </source>
</evidence>
<dbReference type="CDD" id="cd00082">
    <property type="entry name" value="HisKA"/>
    <property type="match status" value="1"/>
</dbReference>
<dbReference type="Pfam" id="PF02518">
    <property type="entry name" value="HATPase_c"/>
    <property type="match status" value="1"/>
</dbReference>
<dbReference type="PROSITE" id="PS50109">
    <property type="entry name" value="HIS_KIN"/>
    <property type="match status" value="1"/>
</dbReference>
<dbReference type="EMBL" id="MLCO01000267">
    <property type="protein sequence ID" value="ONG47659.1"/>
    <property type="molecule type" value="Genomic_DNA"/>
</dbReference>
<keyword evidence="4" id="KW-0597">Phosphoprotein</keyword>
<comment type="subcellular location">
    <subcellularLocation>
        <location evidence="2">Membrane</location>
    </subcellularLocation>
</comment>
<dbReference type="PROSITE" id="PS50885">
    <property type="entry name" value="HAMP"/>
    <property type="match status" value="1"/>
</dbReference>
<gene>
    <name evidence="14" type="ORF">BKE38_22885</name>
</gene>
<feature type="transmembrane region" description="Helical" evidence="11">
    <location>
        <begin position="159"/>
        <end position="180"/>
    </location>
</feature>
<dbReference type="InterPro" id="IPR005467">
    <property type="entry name" value="His_kinase_dom"/>
</dbReference>
<dbReference type="InterPro" id="IPR013727">
    <property type="entry name" value="2CSK_N"/>
</dbReference>
<accession>A0A1V2GXS1</accession>
<evidence type="ECO:0000256" key="6">
    <source>
        <dbReference type="ARBA" id="ARBA00022692"/>
    </source>
</evidence>
<feature type="domain" description="HAMP" evidence="13">
    <location>
        <begin position="177"/>
        <end position="228"/>
    </location>
</feature>
<dbReference type="InterPro" id="IPR003594">
    <property type="entry name" value="HATPase_dom"/>
</dbReference>
<dbReference type="PANTHER" id="PTHR45436">
    <property type="entry name" value="SENSOR HISTIDINE KINASE YKOH"/>
    <property type="match status" value="1"/>
</dbReference>
<keyword evidence="5" id="KW-0808">Transferase</keyword>
<evidence type="ECO:0000256" key="4">
    <source>
        <dbReference type="ARBA" id="ARBA00022553"/>
    </source>
</evidence>
<dbReference type="InterPro" id="IPR036097">
    <property type="entry name" value="HisK_dim/P_sf"/>
</dbReference>
<keyword evidence="10 11" id="KW-0472">Membrane</keyword>
<dbReference type="Gene3D" id="1.10.287.130">
    <property type="match status" value="1"/>
</dbReference>
<evidence type="ECO:0000313" key="14">
    <source>
        <dbReference type="EMBL" id="ONG47659.1"/>
    </source>
</evidence>
<evidence type="ECO:0000259" key="12">
    <source>
        <dbReference type="PROSITE" id="PS50109"/>
    </source>
</evidence>
<feature type="domain" description="Histidine kinase" evidence="12">
    <location>
        <begin position="236"/>
        <end position="445"/>
    </location>
</feature>
<evidence type="ECO:0000256" key="7">
    <source>
        <dbReference type="ARBA" id="ARBA00022777"/>
    </source>
</evidence>
<dbReference type="AlphaFoldDB" id="A0A1V2GXS1"/>
<evidence type="ECO:0000256" key="8">
    <source>
        <dbReference type="ARBA" id="ARBA00022989"/>
    </source>
</evidence>
<dbReference type="PANTHER" id="PTHR45436:SF1">
    <property type="entry name" value="SENSOR PROTEIN QSEC"/>
    <property type="match status" value="1"/>
</dbReference>
<evidence type="ECO:0000259" key="13">
    <source>
        <dbReference type="PROSITE" id="PS50885"/>
    </source>
</evidence>
<dbReference type="OrthoDB" id="8673316at2"/>
<dbReference type="GO" id="GO:0005886">
    <property type="term" value="C:plasma membrane"/>
    <property type="evidence" value="ECO:0007669"/>
    <property type="project" value="TreeGrafter"/>
</dbReference>
<evidence type="ECO:0000256" key="5">
    <source>
        <dbReference type="ARBA" id="ARBA00022679"/>
    </source>
</evidence>
<keyword evidence="9" id="KW-0902">Two-component regulatory system</keyword>
<evidence type="ECO:0000256" key="2">
    <source>
        <dbReference type="ARBA" id="ARBA00004370"/>
    </source>
</evidence>
<dbReference type="InterPro" id="IPR050428">
    <property type="entry name" value="TCS_sensor_his_kinase"/>
</dbReference>
<evidence type="ECO:0000256" key="9">
    <source>
        <dbReference type="ARBA" id="ARBA00023012"/>
    </source>
</evidence>
<feature type="transmembrane region" description="Helical" evidence="11">
    <location>
        <begin position="56"/>
        <end position="75"/>
    </location>
</feature>
<sequence>MQSRSLHARIMVLLAIVFGAVSGGFAIAAWVTARVVADGAHDALLSAGAAQIAENMYVAGGVLVVEPPIAVVASLSAQDRVVYKVVDARGIVVAGSSGLDSPPADGTHTQLGRTRLMGQDYHTATTARRIQGGWASVTLAQTNHAREEMARGLAAKSMVLILALTGLGLVATLLAVRLALAPLRRVEAAIAARDPQDLAPLVVDAPPEIHTLLVAINAFMARLEAHLGQMRRLIGDAAHQIRTPLTALTAQLEMLEDAKDEAARQQHLARLQDRAGQLGRLAAQLFDHAMVLHRAGQVRLEEVDLVPLARQVLVGLLPLAGRIRLELEAPEVPVLVPGDRVSLREALSNLVHNALKHGARTHVLVTLRQDAAMTLVEISDDGPGIPPARWQHVREPFHSRGEEERGAGLGVAIAEQVMRAHGGALSFRLVSAEGFSVILLFAGRAPATARVPVSKQPAAED</sequence>
<evidence type="ECO:0000256" key="10">
    <source>
        <dbReference type="ARBA" id="ARBA00023136"/>
    </source>
</evidence>
<keyword evidence="15" id="KW-1185">Reference proteome</keyword>